<organism evidence="2">
    <name type="scientific">Anguilla anguilla</name>
    <name type="common">European freshwater eel</name>
    <name type="synonym">Muraena anguilla</name>
    <dbReference type="NCBI Taxonomy" id="7936"/>
    <lineage>
        <taxon>Eukaryota</taxon>
        <taxon>Metazoa</taxon>
        <taxon>Chordata</taxon>
        <taxon>Craniata</taxon>
        <taxon>Vertebrata</taxon>
        <taxon>Euteleostomi</taxon>
        <taxon>Actinopterygii</taxon>
        <taxon>Neopterygii</taxon>
        <taxon>Teleostei</taxon>
        <taxon>Anguilliformes</taxon>
        <taxon>Anguillidae</taxon>
        <taxon>Anguilla</taxon>
    </lineage>
</organism>
<reference evidence="2" key="1">
    <citation type="submission" date="2014-11" db="EMBL/GenBank/DDBJ databases">
        <authorList>
            <person name="Amaro Gonzalez C."/>
        </authorList>
    </citation>
    <scope>NUCLEOTIDE SEQUENCE</scope>
</reference>
<proteinExistence type="predicted"/>
<sequence length="23" mass="2620">MCEERNHSDHGSVSRRNLAVGHQ</sequence>
<reference evidence="2" key="2">
    <citation type="journal article" date="2015" name="Fish Shellfish Immunol.">
        <title>Early steps in the European eel (Anguilla anguilla)-Vibrio vulnificus interaction in the gills: Role of the RtxA13 toxin.</title>
        <authorList>
            <person name="Callol A."/>
            <person name="Pajuelo D."/>
            <person name="Ebbesson L."/>
            <person name="Teles M."/>
            <person name="MacKenzie S."/>
            <person name="Amaro C."/>
        </authorList>
    </citation>
    <scope>NUCLEOTIDE SEQUENCE</scope>
</reference>
<accession>A0A0E9RNS1</accession>
<feature type="compositionally biased region" description="Basic and acidic residues" evidence="1">
    <location>
        <begin position="1"/>
        <end position="12"/>
    </location>
</feature>
<name>A0A0E9RNS1_ANGAN</name>
<feature type="region of interest" description="Disordered" evidence="1">
    <location>
        <begin position="1"/>
        <end position="23"/>
    </location>
</feature>
<dbReference type="EMBL" id="GBXM01078564">
    <property type="protein sequence ID" value="JAH30013.1"/>
    <property type="molecule type" value="Transcribed_RNA"/>
</dbReference>
<evidence type="ECO:0000256" key="1">
    <source>
        <dbReference type="SAM" id="MobiDB-lite"/>
    </source>
</evidence>
<evidence type="ECO:0000313" key="2">
    <source>
        <dbReference type="EMBL" id="JAH30013.1"/>
    </source>
</evidence>
<protein>
    <submittedName>
        <fullName evidence="2">Uncharacterized protein</fullName>
    </submittedName>
</protein>
<dbReference type="AlphaFoldDB" id="A0A0E9RNS1"/>